<dbReference type="RefSeq" id="WP_309635308.1">
    <property type="nucleotide sequence ID" value="NZ_JARWAL010000001.1"/>
</dbReference>
<sequence>MSHTPRLTPTLLRRAVAAGMGSLALASLPALASYGTLPEAAGVDLPIPAQVGDDGEALFYQGALYHRDISAVQHAMASVGRIMRDSEMGHENYAPALADAPMAAQGQAWLDLQNQAAAFFTDEGAVGTMVQGNDEWEPGREMNLSDLAQAAFSYHMHHSGGRWADHGLENAITFGPAGYLGAITQRLYESHYGQRGFQDVESDRDAASLAHGLDALHSLAYSWVRWDKPGGADDMGQLSEERMEAAHGISLERLVAISRNLAGTLDAAWDGDRQTYDLDNDGAYHLDTLGSLMRGHKALYEILYVFGDEEDRALAEQLFERKADMTLALLESDEAVRDWGLAERVVYTEEGVKADGERIDTESQWRFLNHLTGGFGTLRERDGTSSFLETRPELGEGIGELSDRLLNAALDYQLGDDGLMQRRLAVADGEVVDERHQVAAIAWFATAAGNAYRSGEAFERPGDWGDDAKLAARSRALYDAIRANNDWLLTLLD</sequence>
<feature type="chain" id="PRO_5045606652" evidence="1">
    <location>
        <begin position="33"/>
        <end position="493"/>
    </location>
</feature>
<organism evidence="2 3">
    <name type="scientific">Halomonas mongoliensis</name>
    <dbReference type="NCBI Taxonomy" id="321265"/>
    <lineage>
        <taxon>Bacteria</taxon>
        <taxon>Pseudomonadati</taxon>
        <taxon>Pseudomonadota</taxon>
        <taxon>Gammaproteobacteria</taxon>
        <taxon>Oceanospirillales</taxon>
        <taxon>Halomonadaceae</taxon>
        <taxon>Halomonas</taxon>
    </lineage>
</organism>
<accession>A0ABU1GGV3</accession>
<protein>
    <submittedName>
        <fullName evidence="2">Uncharacterized protein</fullName>
    </submittedName>
</protein>
<name>A0ABU1GGV3_9GAMM</name>
<keyword evidence="1" id="KW-0732">Signal</keyword>
<proteinExistence type="predicted"/>
<evidence type="ECO:0000313" key="2">
    <source>
        <dbReference type="EMBL" id="MDR5891215.1"/>
    </source>
</evidence>
<evidence type="ECO:0000256" key="1">
    <source>
        <dbReference type="SAM" id="SignalP"/>
    </source>
</evidence>
<gene>
    <name evidence="2" type="ORF">QC820_00185</name>
</gene>
<feature type="signal peptide" evidence="1">
    <location>
        <begin position="1"/>
        <end position="32"/>
    </location>
</feature>
<dbReference type="Proteomes" id="UP001252270">
    <property type="component" value="Unassembled WGS sequence"/>
</dbReference>
<comment type="caution">
    <text evidence="2">The sequence shown here is derived from an EMBL/GenBank/DDBJ whole genome shotgun (WGS) entry which is preliminary data.</text>
</comment>
<evidence type="ECO:0000313" key="3">
    <source>
        <dbReference type="Proteomes" id="UP001252270"/>
    </source>
</evidence>
<dbReference type="EMBL" id="JARWAL010000001">
    <property type="protein sequence ID" value="MDR5891215.1"/>
    <property type="molecule type" value="Genomic_DNA"/>
</dbReference>
<keyword evidence="3" id="KW-1185">Reference proteome</keyword>
<reference evidence="2 3" key="1">
    <citation type="submission" date="2023-04" db="EMBL/GenBank/DDBJ databases">
        <title>A long-awaited taxogenomic arrangement of the family Halomonadaceae.</title>
        <authorList>
            <person name="De La Haba R."/>
            <person name="Chuvochina M."/>
            <person name="Wittouck S."/>
            <person name="Arahal D.R."/>
            <person name="Sanchez-Porro C."/>
            <person name="Hugenholtz P."/>
            <person name="Ventosa A."/>
        </authorList>
    </citation>
    <scope>NUCLEOTIDE SEQUENCE [LARGE SCALE GENOMIC DNA]</scope>
    <source>
        <strain evidence="2 3">DSM 17332</strain>
    </source>
</reference>